<dbReference type="CDD" id="cd06261">
    <property type="entry name" value="TM_PBP2"/>
    <property type="match status" value="1"/>
</dbReference>
<evidence type="ECO:0000256" key="1">
    <source>
        <dbReference type="ARBA" id="ARBA00004651"/>
    </source>
</evidence>
<dbReference type="NCBIfam" id="TIGR02141">
    <property type="entry name" value="modB_ABC"/>
    <property type="match status" value="1"/>
</dbReference>
<sequence length="221" mass="24294">MDFSQWISPVLLSLQVTFTASLFAFTAAAAVAWRMSERRFRGKTTLETLLMLPLVLPPTVVGFVLLVVLGRESWFGRLFEWLFHQPVVFTWWAAVIAAAVVAFPLIYQTVKTGFEQVDVAYKEAARVSGADEWRVFLHVTLPLTGRSLLAGYTLGFARGLGEFGATLMVAGNVPGKTQTLPTAIYLAVESGNWVAAAYWTAAIVLLSFGLLGGVRWVHVPR</sequence>
<evidence type="ECO:0000256" key="8">
    <source>
        <dbReference type="ARBA" id="ARBA00023136"/>
    </source>
</evidence>
<dbReference type="EMBL" id="NOWF01000008">
    <property type="protein sequence ID" value="OYD06905.1"/>
    <property type="molecule type" value="Genomic_DNA"/>
</dbReference>
<evidence type="ECO:0000256" key="7">
    <source>
        <dbReference type="ARBA" id="ARBA00022989"/>
    </source>
</evidence>
<evidence type="ECO:0000256" key="9">
    <source>
        <dbReference type="RuleBase" id="RU363032"/>
    </source>
</evidence>
<feature type="transmembrane region" description="Helical" evidence="9">
    <location>
        <begin position="6"/>
        <end position="33"/>
    </location>
</feature>
<comment type="function">
    <text evidence="10">Part of the binding-protein-dependent transport system for molybdenum; probably responsible for the translocation of the substrate across the membrane.</text>
</comment>
<dbReference type="PANTHER" id="PTHR30183">
    <property type="entry name" value="MOLYBDENUM TRANSPORT SYSTEM PERMEASE PROTEIN MODB"/>
    <property type="match status" value="1"/>
</dbReference>
<comment type="subcellular location">
    <subcellularLocation>
        <location evidence="1 9">Cell membrane</location>
        <topology evidence="1 9">Multi-pass membrane protein</topology>
    </subcellularLocation>
</comment>
<dbReference type="InterPro" id="IPR011867">
    <property type="entry name" value="ModB_ABC"/>
</dbReference>
<evidence type="ECO:0000256" key="2">
    <source>
        <dbReference type="ARBA" id="ARBA00007069"/>
    </source>
</evidence>
<keyword evidence="5 10" id="KW-0500">Molybdenum</keyword>
<dbReference type="GO" id="GO:0015098">
    <property type="term" value="F:molybdate ion transmembrane transporter activity"/>
    <property type="evidence" value="ECO:0007669"/>
    <property type="project" value="UniProtKB-UniRule"/>
</dbReference>
<dbReference type="InterPro" id="IPR035906">
    <property type="entry name" value="MetI-like_sf"/>
</dbReference>
<dbReference type="InterPro" id="IPR000515">
    <property type="entry name" value="MetI-like"/>
</dbReference>
<keyword evidence="6 9" id="KW-0812">Transmembrane</keyword>
<organism evidence="12 13">
    <name type="scientific">Paludifilum halophilum</name>
    <dbReference type="NCBI Taxonomy" id="1642702"/>
    <lineage>
        <taxon>Bacteria</taxon>
        <taxon>Bacillati</taxon>
        <taxon>Bacillota</taxon>
        <taxon>Bacilli</taxon>
        <taxon>Bacillales</taxon>
        <taxon>Thermoactinomycetaceae</taxon>
        <taxon>Paludifilum</taxon>
    </lineage>
</organism>
<evidence type="ECO:0000256" key="6">
    <source>
        <dbReference type="ARBA" id="ARBA00022692"/>
    </source>
</evidence>
<comment type="similarity">
    <text evidence="2 10">Belongs to the binding-protein-dependent transport system permease family. CysTW subfamily.</text>
</comment>
<feature type="domain" description="ABC transmembrane type-1" evidence="11">
    <location>
        <begin position="10"/>
        <end position="212"/>
    </location>
</feature>
<dbReference type="Pfam" id="PF00528">
    <property type="entry name" value="BPD_transp_1"/>
    <property type="match status" value="1"/>
</dbReference>
<dbReference type="GO" id="GO:0005886">
    <property type="term" value="C:plasma membrane"/>
    <property type="evidence" value="ECO:0007669"/>
    <property type="project" value="UniProtKB-SubCell"/>
</dbReference>
<evidence type="ECO:0000256" key="3">
    <source>
        <dbReference type="ARBA" id="ARBA00022448"/>
    </source>
</evidence>
<evidence type="ECO:0000259" key="11">
    <source>
        <dbReference type="PROSITE" id="PS50928"/>
    </source>
</evidence>
<keyword evidence="3 9" id="KW-0813">Transport</keyword>
<dbReference type="Gene3D" id="1.10.3720.10">
    <property type="entry name" value="MetI-like"/>
    <property type="match status" value="1"/>
</dbReference>
<comment type="caution">
    <text evidence="10">Lacks conserved residue(s) required for the propagation of feature annotation.</text>
</comment>
<dbReference type="SUPFAM" id="SSF161098">
    <property type="entry name" value="MetI-like"/>
    <property type="match status" value="1"/>
</dbReference>
<evidence type="ECO:0000256" key="10">
    <source>
        <dbReference type="RuleBase" id="RU365097"/>
    </source>
</evidence>
<evidence type="ECO:0000313" key="12">
    <source>
        <dbReference type="EMBL" id="OYD06905.1"/>
    </source>
</evidence>
<feature type="transmembrane region" description="Helical" evidence="9">
    <location>
        <begin position="89"/>
        <end position="107"/>
    </location>
</feature>
<keyword evidence="13" id="KW-1185">Reference proteome</keyword>
<gene>
    <name evidence="12" type="primary">modB</name>
    <name evidence="12" type="ORF">CHM34_13265</name>
</gene>
<dbReference type="PANTHER" id="PTHR30183:SF3">
    <property type="entry name" value="MOLYBDENUM TRANSPORT SYSTEM PERMEASE PROTEIN MODB"/>
    <property type="match status" value="1"/>
</dbReference>
<dbReference type="RefSeq" id="WP_094265104.1">
    <property type="nucleotide sequence ID" value="NZ_NOWF01000008.1"/>
</dbReference>
<evidence type="ECO:0000256" key="4">
    <source>
        <dbReference type="ARBA" id="ARBA00022475"/>
    </source>
</evidence>
<dbReference type="Proteomes" id="UP000215459">
    <property type="component" value="Unassembled WGS sequence"/>
</dbReference>
<keyword evidence="7 9" id="KW-1133">Transmembrane helix</keyword>
<name>A0A235B5N6_9BACL</name>
<dbReference type="PROSITE" id="PS50928">
    <property type="entry name" value="ABC_TM1"/>
    <property type="match status" value="1"/>
</dbReference>
<protein>
    <recommendedName>
        <fullName evidence="10">Molybdenum transport system permease</fullName>
    </recommendedName>
</protein>
<keyword evidence="4 10" id="KW-1003">Cell membrane</keyword>
<comment type="caution">
    <text evidence="12">The sequence shown here is derived from an EMBL/GenBank/DDBJ whole genome shotgun (WGS) entry which is preliminary data.</text>
</comment>
<keyword evidence="8 9" id="KW-0472">Membrane</keyword>
<feature type="transmembrane region" description="Helical" evidence="9">
    <location>
        <begin position="196"/>
        <end position="217"/>
    </location>
</feature>
<reference evidence="12 13" key="1">
    <citation type="submission" date="2017-07" db="EMBL/GenBank/DDBJ databases">
        <title>The genome sequence of Paludifilum halophilum highlights mechanisms for microbial adaptation to high salt environemnts.</title>
        <authorList>
            <person name="Belbahri L."/>
        </authorList>
    </citation>
    <scope>NUCLEOTIDE SEQUENCE [LARGE SCALE GENOMIC DNA]</scope>
    <source>
        <strain evidence="12 13">DSM 102817</strain>
    </source>
</reference>
<feature type="transmembrane region" description="Helical" evidence="9">
    <location>
        <begin position="45"/>
        <end position="69"/>
    </location>
</feature>
<dbReference type="OrthoDB" id="9795403at2"/>
<accession>A0A235B5N6</accession>
<evidence type="ECO:0000256" key="5">
    <source>
        <dbReference type="ARBA" id="ARBA00022505"/>
    </source>
</evidence>
<evidence type="ECO:0000313" key="13">
    <source>
        <dbReference type="Proteomes" id="UP000215459"/>
    </source>
</evidence>
<proteinExistence type="inferred from homology"/>
<dbReference type="AlphaFoldDB" id="A0A235B5N6"/>